<evidence type="ECO:0000259" key="1">
    <source>
        <dbReference type="PROSITE" id="PS50943"/>
    </source>
</evidence>
<dbReference type="SUPFAM" id="SSF47413">
    <property type="entry name" value="lambda repressor-like DNA-binding domains"/>
    <property type="match status" value="1"/>
</dbReference>
<feature type="domain" description="HTH cro/C1-type" evidence="1">
    <location>
        <begin position="81"/>
        <end position="135"/>
    </location>
</feature>
<dbReference type="EMBL" id="RXPE01000031">
    <property type="protein sequence ID" value="RTR25313.1"/>
    <property type="molecule type" value="Genomic_DNA"/>
</dbReference>
<dbReference type="RefSeq" id="WP_126352941.1">
    <property type="nucleotide sequence ID" value="NZ_CP086385.1"/>
</dbReference>
<dbReference type="Pfam" id="PF01381">
    <property type="entry name" value="HTH_3"/>
    <property type="match status" value="1"/>
</dbReference>
<dbReference type="InterPro" id="IPR001387">
    <property type="entry name" value="Cro/C1-type_HTH"/>
</dbReference>
<keyword evidence="3" id="KW-1185">Reference proteome</keyword>
<organism evidence="2 3">
    <name type="scientific">Deinococcus radiophilus</name>
    <dbReference type="NCBI Taxonomy" id="32062"/>
    <lineage>
        <taxon>Bacteria</taxon>
        <taxon>Thermotogati</taxon>
        <taxon>Deinococcota</taxon>
        <taxon>Deinococci</taxon>
        <taxon>Deinococcales</taxon>
        <taxon>Deinococcaceae</taxon>
        <taxon>Deinococcus</taxon>
    </lineage>
</organism>
<name>A0A3S0KF31_9DEIO</name>
<evidence type="ECO:0000313" key="3">
    <source>
        <dbReference type="Proteomes" id="UP000277766"/>
    </source>
</evidence>
<comment type="caution">
    <text evidence="2">The sequence shown here is derived from an EMBL/GenBank/DDBJ whole genome shotgun (WGS) entry which is preliminary data.</text>
</comment>
<protein>
    <submittedName>
        <fullName evidence="2">Helix-turn-helix domain-containing protein</fullName>
    </submittedName>
</protein>
<gene>
    <name evidence="2" type="ORF">EJ104_11450</name>
</gene>
<accession>A0A3S0KF31</accession>
<dbReference type="GO" id="GO:0003677">
    <property type="term" value="F:DNA binding"/>
    <property type="evidence" value="ECO:0007669"/>
    <property type="project" value="InterPro"/>
</dbReference>
<evidence type="ECO:0000313" key="2">
    <source>
        <dbReference type="EMBL" id="RTR25313.1"/>
    </source>
</evidence>
<dbReference type="InterPro" id="IPR010982">
    <property type="entry name" value="Lambda_DNA-bd_dom_sf"/>
</dbReference>
<sequence length="136" mass="15388">MEALNLQQLTPVWQQLSHALTPIGTDEQHAAALELLEPVWNEVGENPQHPLGSLLGLMVERIQEYEDRRWPTPQGNPAANLKYLMELRGLSQRQLAGLTGIDQAVISRLVTGERAFTADHIRRLTQHFRVEAGYFL</sequence>
<dbReference type="CDD" id="cd00093">
    <property type="entry name" value="HTH_XRE"/>
    <property type="match status" value="1"/>
</dbReference>
<dbReference type="AlphaFoldDB" id="A0A3S0KF31"/>
<reference evidence="2 3" key="1">
    <citation type="submission" date="2018-12" db="EMBL/GenBank/DDBJ databases">
        <title>Deinococcus radiophilus ATCC 27603 genome sequencing and assembly.</title>
        <authorList>
            <person name="Maclea K.S."/>
            <person name="Maynard C.R."/>
        </authorList>
    </citation>
    <scope>NUCLEOTIDE SEQUENCE [LARGE SCALE GENOMIC DNA]</scope>
    <source>
        <strain evidence="2 3">ATCC 27603</strain>
    </source>
</reference>
<dbReference type="SMART" id="SM00530">
    <property type="entry name" value="HTH_XRE"/>
    <property type="match status" value="1"/>
</dbReference>
<dbReference type="OrthoDB" id="71969at2"/>
<proteinExistence type="predicted"/>
<dbReference type="Proteomes" id="UP000277766">
    <property type="component" value="Unassembled WGS sequence"/>
</dbReference>
<dbReference type="PROSITE" id="PS50943">
    <property type="entry name" value="HTH_CROC1"/>
    <property type="match status" value="1"/>
</dbReference>
<dbReference type="Gene3D" id="1.10.260.40">
    <property type="entry name" value="lambda repressor-like DNA-binding domains"/>
    <property type="match status" value="1"/>
</dbReference>